<evidence type="ECO:0000256" key="3">
    <source>
        <dbReference type="ARBA" id="ARBA00022801"/>
    </source>
</evidence>
<evidence type="ECO:0000313" key="6">
    <source>
        <dbReference type="EMBL" id="MEX5729968.1"/>
    </source>
</evidence>
<sequence>MLKTLWNNTLSPLLRRPARFQVAALCFRKGDRDPEILMITSRDTGRWILPKGWLKPGFDAKGSACEEAWEEAGVRSKGAAPRKIGHYRYDKRLKGGVPVVTEVDVYAIEVDNLDETFPEMSVRTRQWMSPQEAAAAVAEPDLKELLENLPPDLRT</sequence>
<dbReference type="PROSITE" id="PS51462">
    <property type="entry name" value="NUDIX"/>
    <property type="match status" value="1"/>
</dbReference>
<dbReference type="Pfam" id="PF00293">
    <property type="entry name" value="NUDIX"/>
    <property type="match status" value="1"/>
</dbReference>
<dbReference type="RefSeq" id="WP_125403689.1">
    <property type="nucleotide sequence ID" value="NZ_JBEHHI010000003.1"/>
</dbReference>
<reference evidence="6 7" key="1">
    <citation type="submission" date="2024-06" db="EMBL/GenBank/DDBJ databases">
        <title>Genome of Rhodovulum iodosum, a marine photoferrotroph.</title>
        <authorList>
            <person name="Bianchini G."/>
            <person name="Nikeleit V."/>
            <person name="Kappler A."/>
            <person name="Bryce C."/>
            <person name="Sanchez-Baracaldo P."/>
        </authorList>
    </citation>
    <scope>NUCLEOTIDE SEQUENCE [LARGE SCALE GENOMIC DNA]</scope>
    <source>
        <strain evidence="6 7">UT/N1</strain>
    </source>
</reference>
<dbReference type="InterPro" id="IPR015797">
    <property type="entry name" value="NUDIX_hydrolase-like_dom_sf"/>
</dbReference>
<accession>A0ABV3XY52</accession>
<dbReference type="InterPro" id="IPR000086">
    <property type="entry name" value="NUDIX_hydrolase_dom"/>
</dbReference>
<evidence type="ECO:0000259" key="5">
    <source>
        <dbReference type="PROSITE" id="PS51462"/>
    </source>
</evidence>
<evidence type="ECO:0000313" key="7">
    <source>
        <dbReference type="Proteomes" id="UP001560019"/>
    </source>
</evidence>
<dbReference type="EMBL" id="JBEHHI010000003">
    <property type="protein sequence ID" value="MEX5729968.1"/>
    <property type="molecule type" value="Genomic_DNA"/>
</dbReference>
<comment type="cofactor">
    <cofactor evidence="1">
        <name>Mg(2+)</name>
        <dbReference type="ChEBI" id="CHEBI:18420"/>
    </cofactor>
</comment>
<comment type="caution">
    <text evidence="6">The sequence shown here is derived from an EMBL/GenBank/DDBJ whole genome shotgun (WGS) entry which is preliminary data.</text>
</comment>
<dbReference type="PANTHER" id="PTHR12629:SF0">
    <property type="entry name" value="DIPHOSPHOINOSITOL-POLYPHOSPHATE DIPHOSPHATASE"/>
    <property type="match status" value="1"/>
</dbReference>
<dbReference type="PANTHER" id="PTHR12629">
    <property type="entry name" value="DIPHOSPHOINOSITOL POLYPHOSPHATE PHOSPHOHYDROLASE"/>
    <property type="match status" value="1"/>
</dbReference>
<dbReference type="Proteomes" id="UP001560019">
    <property type="component" value="Unassembled WGS sequence"/>
</dbReference>
<gene>
    <name evidence="6" type="ORF">Ga0609869_003321</name>
</gene>
<evidence type="ECO:0000256" key="1">
    <source>
        <dbReference type="ARBA" id="ARBA00001946"/>
    </source>
</evidence>
<protein>
    <submittedName>
        <fullName evidence="6">8-oxo-dGTP pyrophosphatase MutT (NUDIX family)</fullName>
    </submittedName>
</protein>
<keyword evidence="7" id="KW-1185">Reference proteome</keyword>
<feature type="domain" description="Nudix hydrolase" evidence="5">
    <location>
        <begin position="17"/>
        <end position="150"/>
    </location>
</feature>
<evidence type="ECO:0000256" key="2">
    <source>
        <dbReference type="ARBA" id="ARBA00022723"/>
    </source>
</evidence>
<dbReference type="CDD" id="cd04666">
    <property type="entry name" value="NUDIX_DIPP2_like_Nudt4"/>
    <property type="match status" value="1"/>
</dbReference>
<organism evidence="6 7">
    <name type="scientific">Rhodovulum iodosum</name>
    <dbReference type="NCBI Taxonomy" id="68291"/>
    <lineage>
        <taxon>Bacteria</taxon>
        <taxon>Pseudomonadati</taxon>
        <taxon>Pseudomonadota</taxon>
        <taxon>Alphaproteobacteria</taxon>
        <taxon>Rhodobacterales</taxon>
        <taxon>Paracoccaceae</taxon>
        <taxon>Rhodovulum</taxon>
    </lineage>
</organism>
<dbReference type="SUPFAM" id="SSF55811">
    <property type="entry name" value="Nudix"/>
    <property type="match status" value="1"/>
</dbReference>
<evidence type="ECO:0000256" key="4">
    <source>
        <dbReference type="ARBA" id="ARBA00022842"/>
    </source>
</evidence>
<proteinExistence type="predicted"/>
<keyword evidence="3" id="KW-0378">Hydrolase</keyword>
<keyword evidence="2" id="KW-0479">Metal-binding</keyword>
<keyword evidence="4" id="KW-0460">Magnesium</keyword>
<dbReference type="InterPro" id="IPR047198">
    <property type="entry name" value="DDP-like_NUDIX"/>
</dbReference>
<name>A0ABV3XY52_9RHOB</name>
<dbReference type="Gene3D" id="3.90.79.10">
    <property type="entry name" value="Nucleoside Triphosphate Pyrophosphohydrolase"/>
    <property type="match status" value="1"/>
</dbReference>